<dbReference type="InterPro" id="IPR015943">
    <property type="entry name" value="WD40/YVTN_repeat-like_dom_sf"/>
</dbReference>
<dbReference type="AlphaFoldDB" id="A0A8K0SNF2"/>
<reference evidence="1" key="1">
    <citation type="journal article" date="2021" name="Nat. Commun.">
        <title>Genetic determinants of endophytism in the Arabidopsis root mycobiome.</title>
        <authorList>
            <person name="Mesny F."/>
            <person name="Miyauchi S."/>
            <person name="Thiergart T."/>
            <person name="Pickel B."/>
            <person name="Atanasova L."/>
            <person name="Karlsson M."/>
            <person name="Huettel B."/>
            <person name="Barry K.W."/>
            <person name="Haridas S."/>
            <person name="Chen C."/>
            <person name="Bauer D."/>
            <person name="Andreopoulos W."/>
            <person name="Pangilinan J."/>
            <person name="LaButti K."/>
            <person name="Riley R."/>
            <person name="Lipzen A."/>
            <person name="Clum A."/>
            <person name="Drula E."/>
            <person name="Henrissat B."/>
            <person name="Kohler A."/>
            <person name="Grigoriev I.V."/>
            <person name="Martin F.M."/>
            <person name="Hacquard S."/>
        </authorList>
    </citation>
    <scope>NUCLEOTIDE SEQUENCE</scope>
    <source>
        <strain evidence="1">MPI-CAGE-CH-0235</strain>
    </source>
</reference>
<name>A0A8K0SNF2_9HYPO</name>
<evidence type="ECO:0000313" key="2">
    <source>
        <dbReference type="Proteomes" id="UP000813444"/>
    </source>
</evidence>
<dbReference type="PANTHER" id="PTHR13211:SF0">
    <property type="entry name" value="TELOMERASE CAJAL BODY PROTEIN 1"/>
    <property type="match status" value="1"/>
</dbReference>
<proteinExistence type="predicted"/>
<keyword evidence="2" id="KW-1185">Reference proteome</keyword>
<dbReference type="Gene3D" id="2.130.10.10">
    <property type="entry name" value="YVTN repeat-like/Quinoprotein amine dehydrogenase"/>
    <property type="match status" value="1"/>
</dbReference>
<protein>
    <submittedName>
        <fullName evidence="1">WD40-repeat-containing domain protein</fullName>
    </submittedName>
</protein>
<dbReference type="SUPFAM" id="SSF50978">
    <property type="entry name" value="WD40 repeat-like"/>
    <property type="match status" value="1"/>
</dbReference>
<dbReference type="Proteomes" id="UP000813444">
    <property type="component" value="Unassembled WGS sequence"/>
</dbReference>
<accession>A0A8K0SNF2</accession>
<comment type="caution">
    <text evidence="1">The sequence shown here is derived from an EMBL/GenBank/DDBJ whole genome shotgun (WGS) entry which is preliminary data.</text>
</comment>
<dbReference type="InterPro" id="IPR051150">
    <property type="entry name" value="SWT21/TCAB1_mRNA_Telomere"/>
</dbReference>
<gene>
    <name evidence="1" type="ORF">B0I35DRAFT_468614</name>
</gene>
<dbReference type="OrthoDB" id="239865at2759"/>
<sequence length="419" mass="44590">MQRQEGENIGWTLGVESASPIASTGASSTGGSNPYFVSAQWSADGTTLIAHSSHQTISSLVLPADLLQSDRSSVRPLEPQASFTLPEPTQAVAVAPFFHLSEPSSQTVLVGCRDLPLQLYHAFPEEGHASPLAGYKLIRKETEQYITPSSLLWQYPGTHFVCGSADRLDMFDVSRYGSDGPVLTIPTIPSRRHISKGSGVGMKGTVSALSASPEGSNGESIIAAGTRTRWMGLYDLNRSDKVVANWDIAPAEKTFDLELGGRGIVQVAWSPCGRYLLINERHAKGLLVYDIRGTGQALSVLKGRLATTQQRLTCDVFPGDEYGGGGFETWAGTQDGSVLVWENVGMQQGSCEPSWSWKAHDSPIGSTLIHSSGSVAATCSGGWTHSSGSEEESAAESTSGIKVLAESSLKVWAVNASEE</sequence>
<dbReference type="PANTHER" id="PTHR13211">
    <property type="entry name" value="TELOMERASE CAJAL BODY PROTEIN 1"/>
    <property type="match status" value="1"/>
</dbReference>
<organism evidence="1 2">
    <name type="scientific">Stachybotrys elegans</name>
    <dbReference type="NCBI Taxonomy" id="80388"/>
    <lineage>
        <taxon>Eukaryota</taxon>
        <taxon>Fungi</taxon>
        <taxon>Dikarya</taxon>
        <taxon>Ascomycota</taxon>
        <taxon>Pezizomycotina</taxon>
        <taxon>Sordariomycetes</taxon>
        <taxon>Hypocreomycetidae</taxon>
        <taxon>Hypocreales</taxon>
        <taxon>Stachybotryaceae</taxon>
        <taxon>Stachybotrys</taxon>
    </lineage>
</organism>
<dbReference type="InterPro" id="IPR036322">
    <property type="entry name" value="WD40_repeat_dom_sf"/>
</dbReference>
<evidence type="ECO:0000313" key="1">
    <source>
        <dbReference type="EMBL" id="KAH7319871.1"/>
    </source>
</evidence>
<dbReference type="EMBL" id="JAGPNK010000006">
    <property type="protein sequence ID" value="KAH7319871.1"/>
    <property type="molecule type" value="Genomic_DNA"/>
</dbReference>